<evidence type="ECO:0000313" key="5">
    <source>
        <dbReference type="Proteomes" id="UP001500067"/>
    </source>
</evidence>
<dbReference type="InterPro" id="IPR037682">
    <property type="entry name" value="TonB_C"/>
</dbReference>
<accession>A0ABP8NKG9</accession>
<dbReference type="SUPFAM" id="SSF74653">
    <property type="entry name" value="TolA/TonB C-terminal domain"/>
    <property type="match status" value="1"/>
</dbReference>
<feature type="compositionally biased region" description="Basic and acidic residues" evidence="1">
    <location>
        <begin position="109"/>
        <end position="118"/>
    </location>
</feature>
<keyword evidence="2" id="KW-1133">Transmembrane helix</keyword>
<evidence type="ECO:0000256" key="2">
    <source>
        <dbReference type="SAM" id="Phobius"/>
    </source>
</evidence>
<feature type="transmembrane region" description="Helical" evidence="2">
    <location>
        <begin position="17"/>
        <end position="37"/>
    </location>
</feature>
<dbReference type="RefSeq" id="WP_345083316.1">
    <property type="nucleotide sequence ID" value="NZ_BAABFA010000015.1"/>
</dbReference>
<keyword evidence="2" id="KW-0472">Membrane</keyword>
<evidence type="ECO:0000313" key="4">
    <source>
        <dbReference type="EMBL" id="GAA4467308.1"/>
    </source>
</evidence>
<feature type="domain" description="TonB C-terminal" evidence="3">
    <location>
        <begin position="203"/>
        <end position="265"/>
    </location>
</feature>
<keyword evidence="5" id="KW-1185">Reference proteome</keyword>
<dbReference type="Gene3D" id="3.30.1150.10">
    <property type="match status" value="1"/>
</dbReference>
<organism evidence="4 5">
    <name type="scientific">Nemorincola caseinilytica</name>
    <dbReference type="NCBI Taxonomy" id="2054315"/>
    <lineage>
        <taxon>Bacteria</taxon>
        <taxon>Pseudomonadati</taxon>
        <taxon>Bacteroidota</taxon>
        <taxon>Chitinophagia</taxon>
        <taxon>Chitinophagales</taxon>
        <taxon>Chitinophagaceae</taxon>
        <taxon>Nemorincola</taxon>
    </lineage>
</organism>
<proteinExistence type="predicted"/>
<evidence type="ECO:0000256" key="1">
    <source>
        <dbReference type="SAM" id="MobiDB-lite"/>
    </source>
</evidence>
<gene>
    <name evidence="4" type="ORF">GCM10023093_22980</name>
</gene>
<feature type="region of interest" description="Disordered" evidence="1">
    <location>
        <begin position="93"/>
        <end position="188"/>
    </location>
</feature>
<dbReference type="EMBL" id="BAABFA010000015">
    <property type="protein sequence ID" value="GAA4467308.1"/>
    <property type="molecule type" value="Genomic_DNA"/>
</dbReference>
<protein>
    <recommendedName>
        <fullName evidence="3">TonB C-terminal domain-containing protein</fullName>
    </recommendedName>
</protein>
<keyword evidence="2" id="KW-0812">Transmembrane</keyword>
<sequence>MQISLQHTKQPAVNNKALAWSIGIHALLLLLFFFFSYTIPTVQTTDIGGGLEVNLGTSEDGSGTDQPMSRKDPAEYQATVVYKTTAARSSVPQNIMQTDQGDAPAVENMSKKNGRDNATEAGAARQSPRYTYAGDRGEGGNSAQQDMAGKSEGNTTGSGDRGVPSGTPGAENYTGTPGNGTGGIGHTLSGRHIYPDKFEAEFSESGKVVIHVTVDRNGNIVDKRVKSSSGAHLTRIALEKLSAAKFSKSDGSEPQQFGDVTIIFKTRH</sequence>
<dbReference type="Proteomes" id="UP001500067">
    <property type="component" value="Unassembled WGS sequence"/>
</dbReference>
<name>A0ABP8NKG9_9BACT</name>
<evidence type="ECO:0000259" key="3">
    <source>
        <dbReference type="Pfam" id="PF03544"/>
    </source>
</evidence>
<dbReference type="Pfam" id="PF03544">
    <property type="entry name" value="TonB_C"/>
    <property type="match status" value="1"/>
</dbReference>
<reference evidence="5" key="1">
    <citation type="journal article" date="2019" name="Int. J. Syst. Evol. Microbiol.">
        <title>The Global Catalogue of Microorganisms (GCM) 10K type strain sequencing project: providing services to taxonomists for standard genome sequencing and annotation.</title>
        <authorList>
            <consortium name="The Broad Institute Genomics Platform"/>
            <consortium name="The Broad Institute Genome Sequencing Center for Infectious Disease"/>
            <person name="Wu L."/>
            <person name="Ma J."/>
        </authorList>
    </citation>
    <scope>NUCLEOTIDE SEQUENCE [LARGE SCALE GENOMIC DNA]</scope>
    <source>
        <strain evidence="5">JCM 32105</strain>
    </source>
</reference>
<comment type="caution">
    <text evidence="4">The sequence shown here is derived from an EMBL/GenBank/DDBJ whole genome shotgun (WGS) entry which is preliminary data.</text>
</comment>